<evidence type="ECO:0000256" key="3">
    <source>
        <dbReference type="ARBA" id="ARBA00013194"/>
    </source>
</evidence>
<evidence type="ECO:0000256" key="4">
    <source>
        <dbReference type="ARBA" id="ARBA00023110"/>
    </source>
</evidence>
<sequence>MLAAAHRNRFLVLTLCTLGLAACGGGSSSSGSDAVIQMASEPAVVVINGQPVPQALLDALAKLRQLDLTRSEDYEKALKELTEYVLLAQEAKRENLTADSTYSAQVEIGRLQAVANASVLALRARAEIDPSILMAEYEDQLTKVGKFNYDLTQLVFATEEEALKAAGEVVAGKPFGTVFNEYNGSARQARSFAQMRLPQLPQAVAAALQDLKAGETTKVPIQTQAGWHLIHVDKIEPFVPPPFERVRDAIRERMAGQLVDERLAKLREEAKIDLVGQAPKAAEPAPAADAAAPKDGAAAGEKKD</sequence>
<dbReference type="SUPFAM" id="SSF54534">
    <property type="entry name" value="FKBP-like"/>
    <property type="match status" value="1"/>
</dbReference>
<name>A0A160DTX8_9GAMM</name>
<dbReference type="PANTHER" id="PTHR47245">
    <property type="entry name" value="PEPTIDYLPROLYL ISOMERASE"/>
    <property type="match status" value="1"/>
</dbReference>
<keyword evidence="10" id="KW-1185">Reference proteome</keyword>
<evidence type="ECO:0000259" key="8">
    <source>
        <dbReference type="PROSITE" id="PS50198"/>
    </source>
</evidence>
<keyword evidence="7" id="KW-0732">Signal</keyword>
<evidence type="ECO:0000313" key="10">
    <source>
        <dbReference type="Proteomes" id="UP000076830"/>
    </source>
</evidence>
<dbReference type="EC" id="5.2.1.8" evidence="3"/>
<evidence type="ECO:0000256" key="5">
    <source>
        <dbReference type="PROSITE-ProRule" id="PRU00278"/>
    </source>
</evidence>
<evidence type="ECO:0000313" key="9">
    <source>
        <dbReference type="EMBL" id="ANB17865.1"/>
    </source>
</evidence>
<feature type="compositionally biased region" description="Low complexity" evidence="6">
    <location>
        <begin position="278"/>
        <end position="304"/>
    </location>
</feature>
<feature type="region of interest" description="Disordered" evidence="6">
    <location>
        <begin position="276"/>
        <end position="304"/>
    </location>
</feature>
<dbReference type="SUPFAM" id="SSF109998">
    <property type="entry name" value="Triger factor/SurA peptide-binding domain-like"/>
    <property type="match status" value="1"/>
</dbReference>
<keyword evidence="5 9" id="KW-0413">Isomerase</keyword>
<gene>
    <name evidence="9" type="ORF">I596_1842</name>
</gene>
<evidence type="ECO:0000256" key="2">
    <source>
        <dbReference type="ARBA" id="ARBA00007656"/>
    </source>
</evidence>
<feature type="signal peptide" evidence="7">
    <location>
        <begin position="1"/>
        <end position="21"/>
    </location>
</feature>
<feature type="chain" id="PRO_5007813167" description="peptidylprolyl isomerase" evidence="7">
    <location>
        <begin position="22"/>
        <end position="304"/>
    </location>
</feature>
<dbReference type="PATRIC" id="fig|1300342.3.peg.1800"/>
<dbReference type="OrthoDB" id="14196at2"/>
<dbReference type="Proteomes" id="UP000076830">
    <property type="component" value="Chromosome"/>
</dbReference>
<dbReference type="Gene3D" id="3.10.50.40">
    <property type="match status" value="1"/>
</dbReference>
<keyword evidence="4 5" id="KW-0697">Rotamase</keyword>
<comment type="catalytic activity">
    <reaction evidence="1">
        <text>[protein]-peptidylproline (omega=180) = [protein]-peptidylproline (omega=0)</text>
        <dbReference type="Rhea" id="RHEA:16237"/>
        <dbReference type="Rhea" id="RHEA-COMP:10747"/>
        <dbReference type="Rhea" id="RHEA-COMP:10748"/>
        <dbReference type="ChEBI" id="CHEBI:83833"/>
        <dbReference type="ChEBI" id="CHEBI:83834"/>
        <dbReference type="EC" id="5.2.1.8"/>
    </reaction>
</comment>
<dbReference type="InterPro" id="IPR027304">
    <property type="entry name" value="Trigger_fact/SurA_dom_sf"/>
</dbReference>
<dbReference type="PROSITE" id="PS50198">
    <property type="entry name" value="PPIC_PPIASE_2"/>
    <property type="match status" value="1"/>
</dbReference>
<dbReference type="EMBL" id="CP015249">
    <property type="protein sequence ID" value="ANB17865.1"/>
    <property type="molecule type" value="Genomic_DNA"/>
</dbReference>
<dbReference type="InterPro" id="IPR000297">
    <property type="entry name" value="PPIase_PpiC"/>
</dbReference>
<protein>
    <recommendedName>
        <fullName evidence="3">peptidylprolyl isomerase</fullName>
        <ecNumber evidence="3">5.2.1.8</ecNumber>
    </recommendedName>
</protein>
<evidence type="ECO:0000256" key="7">
    <source>
        <dbReference type="SAM" id="SignalP"/>
    </source>
</evidence>
<evidence type="ECO:0000256" key="6">
    <source>
        <dbReference type="SAM" id="MobiDB-lite"/>
    </source>
</evidence>
<dbReference type="KEGG" id="dko:I596_1842"/>
<dbReference type="InterPro" id="IPR050245">
    <property type="entry name" value="PrsA_foldase"/>
</dbReference>
<dbReference type="STRING" id="1300342.I596_1842"/>
<dbReference type="PROSITE" id="PS51257">
    <property type="entry name" value="PROKAR_LIPOPROTEIN"/>
    <property type="match status" value="1"/>
</dbReference>
<comment type="similarity">
    <text evidence="2">Belongs to the PpiC/parvulin rotamase family.</text>
</comment>
<dbReference type="AlphaFoldDB" id="A0A160DTX8"/>
<evidence type="ECO:0000256" key="1">
    <source>
        <dbReference type="ARBA" id="ARBA00000971"/>
    </source>
</evidence>
<dbReference type="GO" id="GO:0003755">
    <property type="term" value="F:peptidyl-prolyl cis-trans isomerase activity"/>
    <property type="evidence" value="ECO:0007669"/>
    <property type="project" value="UniProtKB-KW"/>
</dbReference>
<feature type="domain" description="PpiC" evidence="8">
    <location>
        <begin position="146"/>
        <end position="234"/>
    </location>
</feature>
<dbReference type="PANTHER" id="PTHR47245:SF2">
    <property type="entry name" value="PEPTIDYL-PROLYL CIS-TRANS ISOMERASE HP_0175-RELATED"/>
    <property type="match status" value="1"/>
</dbReference>
<dbReference type="InterPro" id="IPR046357">
    <property type="entry name" value="PPIase_dom_sf"/>
</dbReference>
<organism evidence="9 10">
    <name type="scientific">Dokdonella koreensis DS-123</name>
    <dbReference type="NCBI Taxonomy" id="1300342"/>
    <lineage>
        <taxon>Bacteria</taxon>
        <taxon>Pseudomonadati</taxon>
        <taxon>Pseudomonadota</taxon>
        <taxon>Gammaproteobacteria</taxon>
        <taxon>Lysobacterales</taxon>
        <taxon>Rhodanobacteraceae</taxon>
        <taxon>Dokdonella</taxon>
    </lineage>
</organism>
<dbReference type="Pfam" id="PF13145">
    <property type="entry name" value="Rotamase_2"/>
    <property type="match status" value="1"/>
</dbReference>
<reference evidence="9 10" key="1">
    <citation type="submission" date="2016-04" db="EMBL/GenBank/DDBJ databases">
        <title>Complete genome sequence of Dokdonella koreensis DS-123T.</title>
        <authorList>
            <person name="Kim J.F."/>
            <person name="Lee H."/>
            <person name="Kwak M.-J."/>
        </authorList>
    </citation>
    <scope>NUCLEOTIDE SEQUENCE [LARGE SCALE GENOMIC DNA]</scope>
    <source>
        <strain evidence="9 10">DS-123</strain>
    </source>
</reference>
<proteinExistence type="inferred from homology"/>
<accession>A0A160DTX8</accession>